<proteinExistence type="predicted"/>
<sequence length="216" mass="23984">MSTYMLDTLKQIASAMAVQFGSECEVVIHDLSRSASNCSIVHIENGHVSGRKLGDGPSKAILSAIHHHEGRLKDKLSYLTKTDDGHILKSSTVYIHDEDLVVRYILSINYDVTNLLALEKSIQSLAHCPDELHSEDSTKDPKHITHDVNQLLDELIEQSVAMVGTPLPLMSKEEKIKAINFLNDAGAFLITKSGDKIAKYFGISKYTLYSYVDINK</sequence>
<dbReference type="EMBL" id="JABACJ020000002">
    <property type="protein sequence ID" value="MBU3875015.1"/>
    <property type="molecule type" value="Genomic_DNA"/>
</dbReference>
<organism evidence="3 4">
    <name type="scientific">Faecalicatena faecalis</name>
    <dbReference type="NCBI Taxonomy" id="2726362"/>
    <lineage>
        <taxon>Bacteria</taxon>
        <taxon>Bacillati</taxon>
        <taxon>Bacillota</taxon>
        <taxon>Clostridia</taxon>
        <taxon>Lachnospirales</taxon>
        <taxon>Lachnospiraceae</taxon>
        <taxon>Faecalicatena</taxon>
    </lineage>
</organism>
<evidence type="ECO:0000313" key="4">
    <source>
        <dbReference type="Proteomes" id="UP000723714"/>
    </source>
</evidence>
<dbReference type="Pfam" id="PF13309">
    <property type="entry name" value="HTH_22"/>
    <property type="match status" value="1"/>
</dbReference>
<dbReference type="InterPro" id="IPR039446">
    <property type="entry name" value="DauR-like"/>
</dbReference>
<dbReference type="InterPro" id="IPR039445">
    <property type="entry name" value="DauR-like_HTH"/>
</dbReference>
<evidence type="ECO:0000259" key="1">
    <source>
        <dbReference type="Pfam" id="PF08348"/>
    </source>
</evidence>
<dbReference type="Proteomes" id="UP000723714">
    <property type="component" value="Unassembled WGS sequence"/>
</dbReference>
<keyword evidence="4" id="KW-1185">Reference proteome</keyword>
<protein>
    <submittedName>
        <fullName evidence="3">Helix-turn-helix transcriptional regulator</fullName>
    </submittedName>
</protein>
<accession>A0ABS6D0A5</accession>
<comment type="caution">
    <text evidence="3">The sequence shown here is derived from an EMBL/GenBank/DDBJ whole genome shotgun (WGS) entry which is preliminary data.</text>
</comment>
<reference evidence="3 4" key="1">
    <citation type="submission" date="2021-06" db="EMBL/GenBank/DDBJ databases">
        <title>Faecalicatena sp. nov. isolated from porcine feces.</title>
        <authorList>
            <person name="Oh B.S."/>
            <person name="Lee J.H."/>
        </authorList>
    </citation>
    <scope>NUCLEOTIDE SEQUENCE [LARGE SCALE GENOMIC DNA]</scope>
    <source>
        <strain evidence="3 4">AGMB00832</strain>
    </source>
</reference>
<evidence type="ECO:0000259" key="2">
    <source>
        <dbReference type="Pfam" id="PF13309"/>
    </source>
</evidence>
<name>A0ABS6D0A5_9FIRM</name>
<dbReference type="RefSeq" id="WP_216239756.1">
    <property type="nucleotide sequence ID" value="NZ_JABACJ020000002.1"/>
</dbReference>
<dbReference type="PANTHER" id="PTHR35568:SF1">
    <property type="entry name" value="TRANSCRIPTIONAL REGULATOR DAUR"/>
    <property type="match status" value="1"/>
</dbReference>
<dbReference type="InterPro" id="IPR013559">
    <property type="entry name" value="YheO"/>
</dbReference>
<evidence type="ECO:0000313" key="3">
    <source>
        <dbReference type="EMBL" id="MBU3875015.1"/>
    </source>
</evidence>
<dbReference type="PANTHER" id="PTHR35568">
    <property type="entry name" value="TRANSCRIPTIONAL REGULATOR DAUR"/>
    <property type="match status" value="1"/>
</dbReference>
<gene>
    <name evidence="3" type="ORF">HGO97_004195</name>
</gene>
<feature type="domain" description="YheO-like" evidence="1">
    <location>
        <begin position="6"/>
        <end position="119"/>
    </location>
</feature>
<dbReference type="Pfam" id="PF08348">
    <property type="entry name" value="PAS_6"/>
    <property type="match status" value="1"/>
</dbReference>
<feature type="domain" description="Transcriptional regulator DauR-like HTH" evidence="2">
    <location>
        <begin position="151"/>
        <end position="212"/>
    </location>
</feature>